<evidence type="ECO:0000259" key="9">
    <source>
        <dbReference type="PROSITE" id="PS51123"/>
    </source>
</evidence>
<name>A0ABU9GP66_9GAMM</name>
<sequence length="608" mass="67597">MEKRSIFKTKFIGLIKRDLLVGVASSFLMFGYASNAIAETDTLRAAVKQALDTNPAINSQLKAFLASQDDARAVFGGYLPSLDLTGAVGIADREFDSRGSYDRNSAEISLTQMLFDGFSVRNNLRKAEHESRALYYDVLAEAEDKALESSLAYLDVLRYRKMVELGKKNLAKTIEIQKLVSQRTASGVGNGADKEQVDGRVALAQSNLITEAANLQSVTSRFLRLVGRLPLDEMAEFKLPNNLFPENLEYVLSTTYDNNPELYSAYESIHSAKASFDASKANRYPTIELGASHAIYKNDNSFDERTDPRDYGKESVIELRMNYNLYNGGSDRAGEKAAYDRIDQAKSIRDNVCVNLRQTATIAYTDIINVSTRINSLYKHYLSSNEVLEAYYQQYTIGRRALLDVLDSENEAYQSERSYVNAQFDLEVAKLETLESMGLLLSSLSESTEKIPNLDDAFSEQTIEDKSIYCAIDPKSELDLVKYTQPAELSKPIILSGDALFDVSSSELKGTAYSQIKQLTDKILLNQANVNAIYITGHTDSTGSDEFNRSLSMDRATVVKDLFIDSGIESKIISAMGVGANQPIASNNTAQGRSQNRRVEIKLDIKRK</sequence>
<dbReference type="EMBL" id="JBAKAZ010000014">
    <property type="protein sequence ID" value="MEL0629098.1"/>
    <property type="molecule type" value="Genomic_DNA"/>
</dbReference>
<evidence type="ECO:0000313" key="10">
    <source>
        <dbReference type="EMBL" id="MEL0629098.1"/>
    </source>
</evidence>
<dbReference type="Gene3D" id="1.20.1600.10">
    <property type="entry name" value="Outer membrane efflux proteins (OEP)"/>
    <property type="match status" value="1"/>
</dbReference>
<dbReference type="PRINTS" id="PR01021">
    <property type="entry name" value="OMPADOMAIN"/>
</dbReference>
<evidence type="ECO:0000256" key="5">
    <source>
        <dbReference type="ARBA" id="ARBA00022692"/>
    </source>
</evidence>
<evidence type="ECO:0000256" key="4">
    <source>
        <dbReference type="ARBA" id="ARBA00022452"/>
    </source>
</evidence>
<dbReference type="Proteomes" id="UP001369082">
    <property type="component" value="Unassembled WGS sequence"/>
</dbReference>
<comment type="subcellular location">
    <subcellularLocation>
        <location evidence="1">Cell outer membrane</location>
    </subcellularLocation>
</comment>
<keyword evidence="5" id="KW-0812">Transmembrane</keyword>
<dbReference type="Pfam" id="PF00691">
    <property type="entry name" value="OmpA"/>
    <property type="match status" value="1"/>
</dbReference>
<keyword evidence="3" id="KW-0813">Transport</keyword>
<keyword evidence="6 8" id="KW-0472">Membrane</keyword>
<dbReference type="Gene3D" id="3.30.1330.60">
    <property type="entry name" value="OmpA-like domain"/>
    <property type="match status" value="1"/>
</dbReference>
<dbReference type="CDD" id="cd07185">
    <property type="entry name" value="OmpA_C-like"/>
    <property type="match status" value="1"/>
</dbReference>
<evidence type="ECO:0000256" key="1">
    <source>
        <dbReference type="ARBA" id="ARBA00004442"/>
    </source>
</evidence>
<dbReference type="InterPro" id="IPR006665">
    <property type="entry name" value="OmpA-like"/>
</dbReference>
<dbReference type="SUPFAM" id="SSF103088">
    <property type="entry name" value="OmpA-like"/>
    <property type="match status" value="1"/>
</dbReference>
<proteinExistence type="inferred from homology"/>
<evidence type="ECO:0000313" key="11">
    <source>
        <dbReference type="Proteomes" id="UP001369082"/>
    </source>
</evidence>
<accession>A0ABU9GP66</accession>
<keyword evidence="7" id="KW-0998">Cell outer membrane</keyword>
<gene>
    <name evidence="10" type="ORF">V6256_05710</name>
</gene>
<evidence type="ECO:0000256" key="7">
    <source>
        <dbReference type="ARBA" id="ARBA00023237"/>
    </source>
</evidence>
<organism evidence="10 11">
    <name type="scientific">Psychromonas aquatilis</name>
    <dbReference type="NCBI Taxonomy" id="2005072"/>
    <lineage>
        <taxon>Bacteria</taxon>
        <taxon>Pseudomonadati</taxon>
        <taxon>Pseudomonadota</taxon>
        <taxon>Gammaproteobacteria</taxon>
        <taxon>Alteromonadales</taxon>
        <taxon>Psychromonadaceae</taxon>
        <taxon>Psychromonas</taxon>
    </lineage>
</organism>
<evidence type="ECO:0000256" key="6">
    <source>
        <dbReference type="ARBA" id="ARBA00023136"/>
    </source>
</evidence>
<evidence type="ECO:0000256" key="3">
    <source>
        <dbReference type="ARBA" id="ARBA00022448"/>
    </source>
</evidence>
<dbReference type="InterPro" id="IPR036737">
    <property type="entry name" value="OmpA-like_sf"/>
</dbReference>
<evidence type="ECO:0000256" key="2">
    <source>
        <dbReference type="ARBA" id="ARBA00007613"/>
    </source>
</evidence>
<dbReference type="PANTHER" id="PTHR30026:SF22">
    <property type="entry name" value="OUTER MEMBRANE EFFLUX PROTEIN"/>
    <property type="match status" value="1"/>
</dbReference>
<evidence type="ECO:0000256" key="8">
    <source>
        <dbReference type="PROSITE-ProRule" id="PRU00473"/>
    </source>
</evidence>
<dbReference type="PROSITE" id="PS51123">
    <property type="entry name" value="OMPA_2"/>
    <property type="match status" value="1"/>
</dbReference>
<comment type="similarity">
    <text evidence="2">Belongs to the outer membrane factor (OMF) (TC 1.B.17) family.</text>
</comment>
<dbReference type="InterPro" id="IPR003423">
    <property type="entry name" value="OMP_efflux"/>
</dbReference>
<dbReference type="SUPFAM" id="SSF56954">
    <property type="entry name" value="Outer membrane efflux proteins (OEP)"/>
    <property type="match status" value="1"/>
</dbReference>
<protein>
    <submittedName>
        <fullName evidence="10">TolC family outer membrane protein</fullName>
    </submittedName>
</protein>
<reference evidence="10 11" key="1">
    <citation type="submission" date="2024-02" db="EMBL/GenBank/DDBJ databases">
        <title>Bacteria isolated from the canopy kelp, Nereocystis luetkeana.</title>
        <authorList>
            <person name="Pfister C.A."/>
            <person name="Younker I.T."/>
            <person name="Light S.H."/>
        </authorList>
    </citation>
    <scope>NUCLEOTIDE SEQUENCE [LARGE SCALE GENOMIC DNA]</scope>
    <source>
        <strain evidence="10 11">TI.1.05</strain>
    </source>
</reference>
<keyword evidence="4" id="KW-1134">Transmembrane beta strand</keyword>
<dbReference type="InterPro" id="IPR010130">
    <property type="entry name" value="T1SS_OMP_TolC"/>
</dbReference>
<dbReference type="Pfam" id="PF02321">
    <property type="entry name" value="OEP"/>
    <property type="match status" value="2"/>
</dbReference>
<dbReference type="NCBIfam" id="TIGR01844">
    <property type="entry name" value="type_I_sec_TolC"/>
    <property type="match status" value="1"/>
</dbReference>
<dbReference type="PANTHER" id="PTHR30026">
    <property type="entry name" value="OUTER MEMBRANE PROTEIN TOLC"/>
    <property type="match status" value="1"/>
</dbReference>
<comment type="caution">
    <text evidence="10">The sequence shown here is derived from an EMBL/GenBank/DDBJ whole genome shotgun (WGS) entry which is preliminary data.</text>
</comment>
<keyword evidence="11" id="KW-1185">Reference proteome</keyword>
<dbReference type="InterPro" id="IPR051906">
    <property type="entry name" value="TolC-like"/>
</dbReference>
<dbReference type="InterPro" id="IPR006664">
    <property type="entry name" value="OMP_bac"/>
</dbReference>
<dbReference type="RefSeq" id="WP_341597111.1">
    <property type="nucleotide sequence ID" value="NZ_JBAKAZ010000014.1"/>
</dbReference>
<feature type="domain" description="OmpA-like" evidence="9">
    <location>
        <begin position="488"/>
        <end position="607"/>
    </location>
</feature>